<sequence>MNKKEYLNKLEKKYENYFKIYKNKNVLGENIDLVAHYYEEAGRTFITQKDIIDRFEINEYCLVKTFEKIDNSIFENFCDYGKKLTKDLVKPHSEHRSSVITLVMISDNLLKENTLKLLGKFKYTKYYKFYFHGFSQVKVVLVDLFNNRVYCSKNAKLLKKTYS</sequence>
<accession>A0A1I1ABS5</accession>
<dbReference type="InterPro" id="IPR058365">
    <property type="entry name" value="DUF8052"/>
</dbReference>
<evidence type="ECO:0000313" key="3">
    <source>
        <dbReference type="Proteomes" id="UP000198619"/>
    </source>
</evidence>
<dbReference type="Pfam" id="PF26226">
    <property type="entry name" value="DUF8052"/>
    <property type="match status" value="1"/>
</dbReference>
<proteinExistence type="predicted"/>
<protein>
    <recommendedName>
        <fullName evidence="1">DUF8052 domain-containing protein</fullName>
    </recommendedName>
</protein>
<reference evidence="2 3" key="1">
    <citation type="submission" date="2016-10" db="EMBL/GenBank/DDBJ databases">
        <authorList>
            <person name="de Groot N.N."/>
        </authorList>
    </citation>
    <scope>NUCLEOTIDE SEQUENCE [LARGE SCALE GENOMIC DNA]</scope>
    <source>
        <strain evidence="2 3">DSM 12271</strain>
    </source>
</reference>
<name>A0A1I1ABS5_9CLOT</name>
<dbReference type="OrthoDB" id="2836917at2"/>
<dbReference type="RefSeq" id="WP_090042609.1">
    <property type="nucleotide sequence ID" value="NZ_FOKI01000033.1"/>
</dbReference>
<evidence type="ECO:0000259" key="1">
    <source>
        <dbReference type="Pfam" id="PF26226"/>
    </source>
</evidence>
<keyword evidence="3" id="KW-1185">Reference proteome</keyword>
<evidence type="ECO:0000313" key="2">
    <source>
        <dbReference type="EMBL" id="SFB35429.1"/>
    </source>
</evidence>
<dbReference type="EMBL" id="FOKI01000033">
    <property type="protein sequence ID" value="SFB35429.1"/>
    <property type="molecule type" value="Genomic_DNA"/>
</dbReference>
<organism evidence="2 3">
    <name type="scientific">Clostridium frigidicarnis</name>
    <dbReference type="NCBI Taxonomy" id="84698"/>
    <lineage>
        <taxon>Bacteria</taxon>
        <taxon>Bacillati</taxon>
        <taxon>Bacillota</taxon>
        <taxon>Clostridia</taxon>
        <taxon>Eubacteriales</taxon>
        <taxon>Clostridiaceae</taxon>
        <taxon>Clostridium</taxon>
    </lineage>
</organism>
<dbReference type="Proteomes" id="UP000198619">
    <property type="component" value="Unassembled WGS sequence"/>
</dbReference>
<feature type="domain" description="DUF8052" evidence="1">
    <location>
        <begin position="3"/>
        <end position="162"/>
    </location>
</feature>
<dbReference type="STRING" id="84698.SAMN04488528_103311"/>
<dbReference type="AlphaFoldDB" id="A0A1I1ABS5"/>
<gene>
    <name evidence="2" type="ORF">SAMN04488528_103311</name>
</gene>